<accession>A0A0R2L5I5</accession>
<dbReference type="Gene3D" id="3.20.20.100">
    <property type="entry name" value="NADP-dependent oxidoreductase domain"/>
    <property type="match status" value="1"/>
</dbReference>
<dbReference type="Pfam" id="PF00248">
    <property type="entry name" value="Aldo_ket_red"/>
    <property type="match status" value="1"/>
</dbReference>
<evidence type="ECO:0000259" key="1">
    <source>
        <dbReference type="Pfam" id="PF00248"/>
    </source>
</evidence>
<dbReference type="PANTHER" id="PTHR43364:SF1">
    <property type="entry name" value="OXIDOREDUCTASE YDHF"/>
    <property type="match status" value="1"/>
</dbReference>
<dbReference type="EMBL" id="JQCB01000003">
    <property type="protein sequence ID" value="KRN96624.1"/>
    <property type="molecule type" value="Genomic_DNA"/>
</dbReference>
<dbReference type="PANTHER" id="PTHR43364">
    <property type="entry name" value="NADH-SPECIFIC METHYLGLYOXAL REDUCTASE-RELATED"/>
    <property type="match status" value="1"/>
</dbReference>
<dbReference type="SUPFAM" id="SSF51430">
    <property type="entry name" value="NAD(P)-linked oxidoreductase"/>
    <property type="match status" value="1"/>
</dbReference>
<dbReference type="STRING" id="348151.IV55_GL001148"/>
<evidence type="ECO:0000313" key="4">
    <source>
        <dbReference type="Proteomes" id="UP000051139"/>
    </source>
</evidence>
<dbReference type="PATRIC" id="fig|348151.3.peg.1177"/>
<name>A0A0R2L5I5_9LACO</name>
<evidence type="ECO:0000313" key="3">
    <source>
        <dbReference type="EMBL" id="KRN96624.1"/>
    </source>
</evidence>
<dbReference type="AlphaFoldDB" id="A0A0R2L5I5"/>
<sequence length="317" mass="35545">MKYINLGKSDLHASNIGLGIMRMNQLSVSEAAKVIETAFDLGINFFDGADIYGEGQSDTIFGQALKETGIDRHSVYVQGKVGIVLDNRRSHDGLVFGGRYDFSRDYIVDAAHAELQRMNVEYFDSLLLHRPDPLMEPAQVAEALDTLQTDGTARHFGVSNQNPYQMALLQNSIHQQLLINQLQFSIMHTGMIDAGMHVNMTDDRSVDHDNGVLEYTQLHNMTVQAWSPYQYGMFEGVFIDNPKFPELNTMLQAIADRYDVTKNAIATAWILRHPAHIQVIVGSMNPNRLKQIVEANKVELTAQEWYDIYAAAGNALP</sequence>
<keyword evidence="4" id="KW-1185">Reference proteome</keyword>
<dbReference type="Proteomes" id="UP000321429">
    <property type="component" value="Unassembled WGS sequence"/>
</dbReference>
<dbReference type="EMBL" id="BJUD01000050">
    <property type="protein sequence ID" value="GEK29386.1"/>
    <property type="molecule type" value="Genomic_DNA"/>
</dbReference>
<reference evidence="2 5" key="2">
    <citation type="submission" date="2019-07" db="EMBL/GenBank/DDBJ databases">
        <title>Whole genome shotgun sequence of Lactobacillus siliginis NBRC 101315.</title>
        <authorList>
            <person name="Hosoyama A."/>
            <person name="Uohara A."/>
            <person name="Ohji S."/>
            <person name="Ichikawa N."/>
        </authorList>
    </citation>
    <scope>NUCLEOTIDE SEQUENCE [LARGE SCALE GENOMIC DNA]</scope>
    <source>
        <strain evidence="2 5">NBRC 101315</strain>
    </source>
</reference>
<gene>
    <name evidence="3" type="ORF">IV55_GL001148</name>
    <name evidence="2" type="ORF">LSI01_16970</name>
</gene>
<evidence type="ECO:0000313" key="2">
    <source>
        <dbReference type="EMBL" id="GEK29386.1"/>
    </source>
</evidence>
<dbReference type="RefSeq" id="WP_057809240.1">
    <property type="nucleotide sequence ID" value="NZ_BJUD01000050.1"/>
</dbReference>
<dbReference type="OrthoDB" id="9773828at2"/>
<reference evidence="3 4" key="1">
    <citation type="journal article" date="2015" name="Genome Announc.">
        <title>Expanding the biotechnology potential of lactobacilli through comparative genomics of 213 strains and associated genera.</title>
        <authorList>
            <person name="Sun Z."/>
            <person name="Harris H.M."/>
            <person name="McCann A."/>
            <person name="Guo C."/>
            <person name="Argimon S."/>
            <person name="Zhang W."/>
            <person name="Yang X."/>
            <person name="Jeffery I.B."/>
            <person name="Cooney J.C."/>
            <person name="Kagawa T.F."/>
            <person name="Liu W."/>
            <person name="Song Y."/>
            <person name="Salvetti E."/>
            <person name="Wrobel A."/>
            <person name="Rasinkangas P."/>
            <person name="Parkhill J."/>
            <person name="Rea M.C."/>
            <person name="O'Sullivan O."/>
            <person name="Ritari J."/>
            <person name="Douillard F.P."/>
            <person name="Paul Ross R."/>
            <person name="Yang R."/>
            <person name="Briner A.E."/>
            <person name="Felis G.E."/>
            <person name="de Vos W.M."/>
            <person name="Barrangou R."/>
            <person name="Klaenhammer T.R."/>
            <person name="Caufield P.W."/>
            <person name="Cui Y."/>
            <person name="Zhang H."/>
            <person name="O'Toole P.W."/>
        </authorList>
    </citation>
    <scope>NUCLEOTIDE SEQUENCE [LARGE SCALE GENOMIC DNA]</scope>
    <source>
        <strain evidence="3 4">DSM 22696</strain>
    </source>
</reference>
<dbReference type="InterPro" id="IPR036812">
    <property type="entry name" value="NAD(P)_OxRdtase_dom_sf"/>
</dbReference>
<comment type="caution">
    <text evidence="3">The sequence shown here is derived from an EMBL/GenBank/DDBJ whole genome shotgun (WGS) entry which is preliminary data.</text>
</comment>
<dbReference type="InterPro" id="IPR023210">
    <property type="entry name" value="NADP_OxRdtase_dom"/>
</dbReference>
<dbReference type="InterPro" id="IPR050523">
    <property type="entry name" value="AKR_Detox_Biosynth"/>
</dbReference>
<dbReference type="Proteomes" id="UP000051139">
    <property type="component" value="Unassembled WGS sequence"/>
</dbReference>
<evidence type="ECO:0000313" key="5">
    <source>
        <dbReference type="Proteomes" id="UP000321429"/>
    </source>
</evidence>
<proteinExistence type="predicted"/>
<feature type="domain" description="NADP-dependent oxidoreductase" evidence="1">
    <location>
        <begin position="15"/>
        <end position="309"/>
    </location>
</feature>
<protein>
    <submittedName>
        <fullName evidence="3">Aldo keto reductase family oxidoreductase</fullName>
    </submittedName>
    <submittedName>
        <fullName evidence="2">Aldo/keto reductase</fullName>
    </submittedName>
</protein>
<dbReference type="GO" id="GO:0005829">
    <property type="term" value="C:cytosol"/>
    <property type="evidence" value="ECO:0007669"/>
    <property type="project" value="TreeGrafter"/>
</dbReference>
<organism evidence="3 4">
    <name type="scientific">Furfurilactobacillus siliginis</name>
    <dbReference type="NCBI Taxonomy" id="348151"/>
    <lineage>
        <taxon>Bacteria</taxon>
        <taxon>Bacillati</taxon>
        <taxon>Bacillota</taxon>
        <taxon>Bacilli</taxon>
        <taxon>Lactobacillales</taxon>
        <taxon>Lactobacillaceae</taxon>
        <taxon>Furfurilactobacillus</taxon>
    </lineage>
</organism>